<dbReference type="OrthoDB" id="5572373at2"/>
<proteinExistence type="predicted"/>
<sequence>MTIERVKSILSPPSRPTDVPKNDDWQEIEARMGTLLPSDYKEFVNKYGTGRIANFLWIFNPFSRNENLNLETQLDRQRDVFADLESFGEVLPYKLFPKDGGIFPFAMTDNGDVLFWRTCGNPDQWSLVVNDARSPEWQEFALPFGEFLFELLSGRLVCVVFPRSFPGESLKFDTL</sequence>
<dbReference type="AlphaFoldDB" id="A0A177LXY3"/>
<dbReference type="SMART" id="SM00860">
    <property type="entry name" value="SMI1_KNR4"/>
    <property type="match status" value="1"/>
</dbReference>
<organism evidence="2 3">
    <name type="scientific">Methylomonas methanica</name>
    <dbReference type="NCBI Taxonomy" id="421"/>
    <lineage>
        <taxon>Bacteria</taxon>
        <taxon>Pseudomonadati</taxon>
        <taxon>Pseudomonadota</taxon>
        <taxon>Gammaproteobacteria</taxon>
        <taxon>Methylococcales</taxon>
        <taxon>Methylococcaceae</taxon>
        <taxon>Methylomonas</taxon>
    </lineage>
</organism>
<feature type="domain" description="Knr4/Smi1-like" evidence="1">
    <location>
        <begin position="20"/>
        <end position="150"/>
    </location>
</feature>
<dbReference type="Pfam" id="PF14568">
    <property type="entry name" value="SUKH_6"/>
    <property type="match status" value="1"/>
</dbReference>
<dbReference type="Gene3D" id="3.40.1580.10">
    <property type="entry name" value="SMI1/KNR4-like"/>
    <property type="match status" value="1"/>
</dbReference>
<evidence type="ECO:0000313" key="3">
    <source>
        <dbReference type="Proteomes" id="UP000078090"/>
    </source>
</evidence>
<dbReference type="SUPFAM" id="SSF160631">
    <property type="entry name" value="SMI1/KNR4-like"/>
    <property type="match status" value="1"/>
</dbReference>
<dbReference type="InterPro" id="IPR037883">
    <property type="entry name" value="Knr4/Smi1-like_sf"/>
</dbReference>
<name>A0A177LXY3_METMH</name>
<dbReference type="InterPro" id="IPR018958">
    <property type="entry name" value="Knr4/Smi1-like_dom"/>
</dbReference>
<evidence type="ECO:0000313" key="2">
    <source>
        <dbReference type="EMBL" id="OAH97874.1"/>
    </source>
</evidence>
<gene>
    <name evidence="2" type="ORF">A1332_21155</name>
</gene>
<accession>A0A177LXY3</accession>
<dbReference type="RefSeq" id="WP_082879809.1">
    <property type="nucleotide sequence ID" value="NZ_LUUG01000115.1"/>
</dbReference>
<comment type="caution">
    <text evidence="2">The sequence shown here is derived from an EMBL/GenBank/DDBJ whole genome shotgun (WGS) entry which is preliminary data.</text>
</comment>
<evidence type="ECO:0000259" key="1">
    <source>
        <dbReference type="SMART" id="SM00860"/>
    </source>
</evidence>
<dbReference type="EMBL" id="LUUG01000115">
    <property type="protein sequence ID" value="OAH97874.1"/>
    <property type="molecule type" value="Genomic_DNA"/>
</dbReference>
<reference evidence="2 3" key="1">
    <citation type="submission" date="2016-03" db="EMBL/GenBank/DDBJ databases">
        <authorList>
            <person name="Ploux O."/>
        </authorList>
    </citation>
    <scope>NUCLEOTIDE SEQUENCE [LARGE SCALE GENOMIC DNA]</scope>
    <source>
        <strain evidence="2 3">R-45363</strain>
    </source>
</reference>
<protein>
    <recommendedName>
        <fullName evidence="1">Knr4/Smi1-like domain-containing protein</fullName>
    </recommendedName>
</protein>
<dbReference type="Proteomes" id="UP000078090">
    <property type="component" value="Unassembled WGS sequence"/>
</dbReference>